<evidence type="ECO:0000256" key="2">
    <source>
        <dbReference type="PROSITE-ProRule" id="PRU00176"/>
    </source>
</evidence>
<accession>A0A445M8Z1</accession>
<feature type="region of interest" description="Disordered" evidence="3">
    <location>
        <begin position="87"/>
        <end position="138"/>
    </location>
</feature>
<feature type="compositionally biased region" description="Basic and acidic residues" evidence="3">
    <location>
        <begin position="14"/>
        <end position="45"/>
    </location>
</feature>
<reference evidence="5" key="1">
    <citation type="journal article" date="2018" name="Data Brief">
        <title>Genome sequence data from 17 accessions of Ensete ventricosum, a staple food crop for millions in Ethiopia.</title>
        <authorList>
            <person name="Yemataw Z."/>
            <person name="Muzemil S."/>
            <person name="Ambachew D."/>
            <person name="Tripathi L."/>
            <person name="Tesfaye K."/>
            <person name="Chala A."/>
            <person name="Farbos A."/>
            <person name="O'Neill P."/>
            <person name="Moore K."/>
            <person name="Grant M."/>
            <person name="Studholme D.J."/>
        </authorList>
    </citation>
    <scope>NUCLEOTIDE SEQUENCE [LARGE SCALE GENOMIC DNA]</scope>
    <source>
        <tissue evidence="5">Leaf</tissue>
    </source>
</reference>
<evidence type="ECO:0000259" key="4">
    <source>
        <dbReference type="PROSITE" id="PS50102"/>
    </source>
</evidence>
<dbReference type="InterPro" id="IPR035979">
    <property type="entry name" value="RBD_domain_sf"/>
</dbReference>
<dbReference type="EMBL" id="KV875454">
    <property type="protein sequence ID" value="RZR70713.1"/>
    <property type="molecule type" value="Genomic_DNA"/>
</dbReference>
<feature type="compositionally biased region" description="Pro residues" evidence="3">
    <location>
        <begin position="250"/>
        <end position="265"/>
    </location>
</feature>
<feature type="region of interest" description="Disordered" evidence="3">
    <location>
        <begin position="1"/>
        <end position="74"/>
    </location>
</feature>
<dbReference type="InterPro" id="IPR034772">
    <property type="entry name" value="CPSF6/7"/>
</dbReference>
<dbReference type="GO" id="GO:0005634">
    <property type="term" value="C:nucleus"/>
    <property type="evidence" value="ECO:0007669"/>
    <property type="project" value="UniProtKB-SubCell"/>
</dbReference>
<dbReference type="Pfam" id="PF00076">
    <property type="entry name" value="RRM_1"/>
    <property type="match status" value="1"/>
</dbReference>
<dbReference type="InterPro" id="IPR000504">
    <property type="entry name" value="RRM_dom"/>
</dbReference>
<dbReference type="SMART" id="SM00360">
    <property type="entry name" value="RRM"/>
    <property type="match status" value="1"/>
</dbReference>
<sequence length="492" mass="52173">MSHSGNTSGGAAMHRRESTANDDDQPHGDDFQRSEETDDNERRIDPSTPPPPPTSPHEQSRSEEYDEHYGDLNIGEDFIRNEEAVGIRDGNATRTDPSTVPPTPLSGNERLGSQSRGAGSAGGSEETGGLLDGGGGQTGDTSLLVSELHWWTTDADLKAELCKYGRVKEINFDERDNGQSNGTCIVDFYDPMAAAACGDGMNGHVFNDRPCVVEWAPPPIGRGTLALPAQARASGGGDGSMLPCPRVAATPPPPPSAAAPPPPSANPSFFRVALPSPPLAAAPPPPPPPMNQASFGSMLRCPPAVALPPTVNPAATCPPVSAVPLSPTVNPAFFGSMLQCPPVSSAAPLSPPTVNPAFFGWEATSAGAAAMWLNPGMGARWGVEEQPSKGEDSMQRVEASNEKKDRTKPETDRETQRDTETGRSRSQEAERDETPWEASEGEGDRDGHGAGDRHVDRHSHRVALQHEEVSHGKKKDDVQMPQRDREPSPSAK</sequence>
<feature type="compositionally biased region" description="Basic and acidic residues" evidence="3">
    <location>
        <begin position="382"/>
        <end position="434"/>
    </location>
</feature>
<name>A0A445M8Z1_ENSVE</name>
<dbReference type="Gene3D" id="3.30.70.330">
    <property type="match status" value="1"/>
</dbReference>
<keyword evidence="2" id="KW-0694">RNA-binding</keyword>
<dbReference type="CDD" id="cd12372">
    <property type="entry name" value="RRM_CFIm68_CFIm59"/>
    <property type="match status" value="1"/>
</dbReference>
<evidence type="ECO:0000313" key="5">
    <source>
        <dbReference type="EMBL" id="RZR70713.1"/>
    </source>
</evidence>
<dbReference type="PANTHER" id="PTHR23204">
    <property type="entry name" value="CLEAVAGE AND POLYADENYLATION SPECIFIC FACTOR"/>
    <property type="match status" value="1"/>
</dbReference>
<dbReference type="GO" id="GO:0003723">
    <property type="term" value="F:RNA binding"/>
    <property type="evidence" value="ECO:0007669"/>
    <property type="project" value="UniProtKB-UniRule"/>
</dbReference>
<dbReference type="SUPFAM" id="SSF54928">
    <property type="entry name" value="RNA-binding domain, RBD"/>
    <property type="match status" value="1"/>
</dbReference>
<feature type="compositionally biased region" description="Basic and acidic residues" evidence="3">
    <location>
        <begin position="58"/>
        <end position="70"/>
    </location>
</feature>
<protein>
    <recommendedName>
        <fullName evidence="4">RRM domain-containing protein</fullName>
    </recommendedName>
</protein>
<dbReference type="PROSITE" id="PS50102">
    <property type="entry name" value="RRM"/>
    <property type="match status" value="1"/>
</dbReference>
<comment type="similarity">
    <text evidence="1">Belongs to the RRM CPSF6/7 family.</text>
</comment>
<proteinExistence type="inferred from homology"/>
<feature type="region of interest" description="Disordered" evidence="3">
    <location>
        <begin position="381"/>
        <end position="492"/>
    </location>
</feature>
<feature type="compositionally biased region" description="Basic and acidic residues" evidence="3">
    <location>
        <begin position="442"/>
        <end position="455"/>
    </location>
</feature>
<dbReference type="AlphaFoldDB" id="A0A445M8Z1"/>
<dbReference type="InterPro" id="IPR012677">
    <property type="entry name" value="Nucleotide-bd_a/b_plait_sf"/>
</dbReference>
<dbReference type="Proteomes" id="UP000290560">
    <property type="component" value="Unassembled WGS sequence"/>
</dbReference>
<organism evidence="5">
    <name type="scientific">Ensete ventricosum</name>
    <name type="common">Abyssinian banana</name>
    <name type="synonym">Musa ensete</name>
    <dbReference type="NCBI Taxonomy" id="4639"/>
    <lineage>
        <taxon>Eukaryota</taxon>
        <taxon>Viridiplantae</taxon>
        <taxon>Streptophyta</taxon>
        <taxon>Embryophyta</taxon>
        <taxon>Tracheophyta</taxon>
        <taxon>Spermatophyta</taxon>
        <taxon>Magnoliopsida</taxon>
        <taxon>Liliopsida</taxon>
        <taxon>Zingiberales</taxon>
        <taxon>Musaceae</taxon>
        <taxon>Ensete</taxon>
    </lineage>
</organism>
<evidence type="ECO:0000256" key="3">
    <source>
        <dbReference type="SAM" id="MobiDB-lite"/>
    </source>
</evidence>
<feature type="region of interest" description="Disordered" evidence="3">
    <location>
        <begin position="230"/>
        <end position="270"/>
    </location>
</feature>
<feature type="compositionally biased region" description="Gly residues" evidence="3">
    <location>
        <begin position="119"/>
        <end position="138"/>
    </location>
</feature>
<feature type="compositionally biased region" description="Basic and acidic residues" evidence="3">
    <location>
        <begin position="464"/>
        <end position="492"/>
    </location>
</feature>
<dbReference type="GO" id="GO:0006397">
    <property type="term" value="P:mRNA processing"/>
    <property type="evidence" value="ECO:0007669"/>
    <property type="project" value="UniProtKB-KW"/>
</dbReference>
<feature type="domain" description="RRM" evidence="4">
    <location>
        <begin position="141"/>
        <end position="218"/>
    </location>
</feature>
<evidence type="ECO:0000256" key="1">
    <source>
        <dbReference type="ARBA" id="ARBA00006265"/>
    </source>
</evidence>
<gene>
    <name evidence="5" type="ORF">BHM03_00001115</name>
</gene>